<comment type="caution">
    <text evidence="1">The sequence shown here is derived from an EMBL/GenBank/DDBJ whole genome shotgun (WGS) entry which is preliminary data.</text>
</comment>
<evidence type="ECO:0000313" key="2">
    <source>
        <dbReference type="Proteomes" id="UP001586593"/>
    </source>
</evidence>
<protein>
    <submittedName>
        <fullName evidence="1">Uncharacterized protein</fullName>
    </submittedName>
</protein>
<dbReference type="EMBL" id="JAZHXJ010002689">
    <property type="protein sequence ID" value="KAL1837201.1"/>
    <property type="molecule type" value="Genomic_DNA"/>
</dbReference>
<name>A0ABR3V671_9PEZI</name>
<sequence length="93" mass="10303">MAGMWLWEKQLGNAMGLIKMSKSSTRPSTELLGQSKESEILIQQSSTVPEPGGLTRAYSEDSFCLHISSISIINQQGCWNQVICVSRTVRRAD</sequence>
<keyword evidence="2" id="KW-1185">Reference proteome</keyword>
<proteinExistence type="predicted"/>
<evidence type="ECO:0000313" key="1">
    <source>
        <dbReference type="EMBL" id="KAL1837201.1"/>
    </source>
</evidence>
<accession>A0ABR3V671</accession>
<reference evidence="1 2" key="1">
    <citation type="journal article" date="2024" name="Commun. Biol.">
        <title>Comparative genomic analysis of thermophilic fungi reveals convergent evolutionary adaptations and gene losses.</title>
        <authorList>
            <person name="Steindorff A.S."/>
            <person name="Aguilar-Pontes M.V."/>
            <person name="Robinson A.J."/>
            <person name="Andreopoulos B."/>
            <person name="LaButti K."/>
            <person name="Kuo A."/>
            <person name="Mondo S."/>
            <person name="Riley R."/>
            <person name="Otillar R."/>
            <person name="Haridas S."/>
            <person name="Lipzen A."/>
            <person name="Grimwood J."/>
            <person name="Schmutz J."/>
            <person name="Clum A."/>
            <person name="Reid I.D."/>
            <person name="Moisan M.C."/>
            <person name="Butler G."/>
            <person name="Nguyen T.T.M."/>
            <person name="Dewar K."/>
            <person name="Conant G."/>
            <person name="Drula E."/>
            <person name="Henrissat B."/>
            <person name="Hansel C."/>
            <person name="Singer S."/>
            <person name="Hutchinson M.I."/>
            <person name="de Vries R.P."/>
            <person name="Natvig D.O."/>
            <person name="Powell A.J."/>
            <person name="Tsang A."/>
            <person name="Grigoriev I.V."/>
        </authorList>
    </citation>
    <scope>NUCLEOTIDE SEQUENCE [LARGE SCALE GENOMIC DNA]</scope>
    <source>
        <strain evidence="1 2">ATCC 24622</strain>
    </source>
</reference>
<organism evidence="1 2">
    <name type="scientific">Phialemonium thermophilum</name>
    <dbReference type="NCBI Taxonomy" id="223376"/>
    <lineage>
        <taxon>Eukaryota</taxon>
        <taxon>Fungi</taxon>
        <taxon>Dikarya</taxon>
        <taxon>Ascomycota</taxon>
        <taxon>Pezizomycotina</taxon>
        <taxon>Sordariomycetes</taxon>
        <taxon>Sordariomycetidae</taxon>
        <taxon>Cephalothecales</taxon>
        <taxon>Cephalothecaceae</taxon>
        <taxon>Phialemonium</taxon>
    </lineage>
</organism>
<dbReference type="Proteomes" id="UP001586593">
    <property type="component" value="Unassembled WGS sequence"/>
</dbReference>
<gene>
    <name evidence="1" type="ORF">VTK73DRAFT_4766</name>
</gene>